<dbReference type="Proteomes" id="UP000035034">
    <property type="component" value="Unassembled WGS sequence"/>
</dbReference>
<protein>
    <submittedName>
        <fullName evidence="1">Uncharacterized protein</fullName>
    </submittedName>
</protein>
<reference evidence="1 2" key="1">
    <citation type="submission" date="2011-12" db="EMBL/GenBank/DDBJ databases">
        <title>Whole genome shotgun sequence of Gordonia effusa NBRC 100432.</title>
        <authorList>
            <person name="Yoshida I."/>
            <person name="Takarada H."/>
            <person name="Hosoyama A."/>
            <person name="Tsuchikane K."/>
            <person name="Katsumata H."/>
            <person name="Yamazaki S."/>
            <person name="Fujita N."/>
        </authorList>
    </citation>
    <scope>NUCLEOTIDE SEQUENCE [LARGE SCALE GENOMIC DNA]</scope>
    <source>
        <strain evidence="1 2">NBRC 100432</strain>
    </source>
</reference>
<organism evidence="1 2">
    <name type="scientific">Gordonia effusa NBRC 100432</name>
    <dbReference type="NCBI Taxonomy" id="1077974"/>
    <lineage>
        <taxon>Bacteria</taxon>
        <taxon>Bacillati</taxon>
        <taxon>Actinomycetota</taxon>
        <taxon>Actinomycetes</taxon>
        <taxon>Mycobacteriales</taxon>
        <taxon>Gordoniaceae</taxon>
        <taxon>Gordonia</taxon>
    </lineage>
</organism>
<dbReference type="EMBL" id="BAEH01000079">
    <property type="protein sequence ID" value="GAB19283.1"/>
    <property type="molecule type" value="Genomic_DNA"/>
</dbReference>
<name>H0R2I2_9ACTN</name>
<dbReference type="STRING" id="1077974.GOEFS_079_00110"/>
<keyword evidence="2" id="KW-1185">Reference proteome</keyword>
<sequence>MPFGDQPPDRAVHRVADTRAAAAGAFAWRCRRSHATIIANKLAFVPNWAYAPNAMINALEEKR</sequence>
<accession>H0R2I2</accession>
<gene>
    <name evidence="1" type="ORF">GOEFS_079_00110</name>
</gene>
<comment type="caution">
    <text evidence="1">The sequence shown here is derived from an EMBL/GenBank/DDBJ whole genome shotgun (WGS) entry which is preliminary data.</text>
</comment>
<evidence type="ECO:0000313" key="1">
    <source>
        <dbReference type="EMBL" id="GAB19283.1"/>
    </source>
</evidence>
<dbReference type="AlphaFoldDB" id="H0R2I2"/>
<proteinExistence type="predicted"/>
<evidence type="ECO:0000313" key="2">
    <source>
        <dbReference type="Proteomes" id="UP000035034"/>
    </source>
</evidence>